<accession>A0ABT1C6H1</accession>
<dbReference type="InterPro" id="IPR014824">
    <property type="entry name" value="Nfu/NifU_N"/>
</dbReference>
<dbReference type="EMBL" id="JAMXQS010000005">
    <property type="protein sequence ID" value="MCO6050433.1"/>
    <property type="molecule type" value="Genomic_DNA"/>
</dbReference>
<dbReference type="Gene3D" id="3.30.300.130">
    <property type="entry name" value="Fe-S cluster assembly (FSCA)"/>
    <property type="match status" value="1"/>
</dbReference>
<dbReference type="Pfam" id="PF01106">
    <property type="entry name" value="NifU"/>
    <property type="match status" value="1"/>
</dbReference>
<dbReference type="Proteomes" id="UP001205906">
    <property type="component" value="Unassembled WGS sequence"/>
</dbReference>
<dbReference type="InterPro" id="IPR001075">
    <property type="entry name" value="NIF_FeS_clus_asmbl_NifU_C"/>
</dbReference>
<gene>
    <name evidence="3" type="ORF">NGM99_11635</name>
</gene>
<protein>
    <submittedName>
        <fullName evidence="3">NifU family protein</fullName>
    </submittedName>
</protein>
<evidence type="ECO:0000259" key="2">
    <source>
        <dbReference type="SMART" id="SM00932"/>
    </source>
</evidence>
<dbReference type="PANTHER" id="PTHR11178:SF1">
    <property type="entry name" value="NFU1 IRON-SULFUR CLUSTER SCAFFOLD HOMOLOG, MITOCHONDRIAL"/>
    <property type="match status" value="1"/>
</dbReference>
<dbReference type="PANTHER" id="PTHR11178">
    <property type="entry name" value="IRON-SULFUR CLUSTER SCAFFOLD PROTEIN NFU-RELATED"/>
    <property type="match status" value="1"/>
</dbReference>
<dbReference type="InterPro" id="IPR034904">
    <property type="entry name" value="FSCA_dom_sf"/>
</dbReference>
<name>A0ABT1C6H1_9HYPH</name>
<evidence type="ECO:0000313" key="4">
    <source>
        <dbReference type="Proteomes" id="UP001205906"/>
    </source>
</evidence>
<comment type="similarity">
    <text evidence="1">Belongs to the NifU family.</text>
</comment>
<evidence type="ECO:0000256" key="1">
    <source>
        <dbReference type="ARBA" id="ARBA00006420"/>
    </source>
</evidence>
<organism evidence="3 4">
    <name type="scientific">Mesorhizobium liriopis</name>
    <dbReference type="NCBI Taxonomy" id="2953882"/>
    <lineage>
        <taxon>Bacteria</taxon>
        <taxon>Pseudomonadati</taxon>
        <taxon>Pseudomonadota</taxon>
        <taxon>Alphaproteobacteria</taxon>
        <taxon>Hyphomicrobiales</taxon>
        <taxon>Phyllobacteriaceae</taxon>
        <taxon>Mesorhizobium</taxon>
    </lineage>
</organism>
<comment type="caution">
    <text evidence="3">The sequence shown here is derived from an EMBL/GenBank/DDBJ whole genome shotgun (WGS) entry which is preliminary data.</text>
</comment>
<dbReference type="InterPro" id="IPR035433">
    <property type="entry name" value="NFU1-like"/>
</dbReference>
<dbReference type="SUPFAM" id="SSF110836">
    <property type="entry name" value="Hypothetical protein SAV1430"/>
    <property type="match status" value="1"/>
</dbReference>
<evidence type="ECO:0000313" key="3">
    <source>
        <dbReference type="EMBL" id="MCO6050433.1"/>
    </source>
</evidence>
<reference evidence="3 4" key="1">
    <citation type="submission" date="2022-06" db="EMBL/GenBank/DDBJ databases">
        <title>Mesorhizobium sp. strain RP14 Genome sequencing and assembly.</title>
        <authorList>
            <person name="Kim I."/>
        </authorList>
    </citation>
    <scope>NUCLEOTIDE SEQUENCE [LARGE SCALE GENOMIC DNA]</scope>
    <source>
        <strain evidence="4">RP14(2022)</strain>
    </source>
</reference>
<dbReference type="InterPro" id="IPR036498">
    <property type="entry name" value="Nfu/NifU_N_sf"/>
</dbReference>
<dbReference type="PIRSF" id="PIRSF036773">
    <property type="entry name" value="HIRIP5"/>
    <property type="match status" value="1"/>
</dbReference>
<dbReference type="Pfam" id="PF08712">
    <property type="entry name" value="Nfu_N"/>
    <property type="match status" value="1"/>
</dbReference>
<keyword evidence="4" id="KW-1185">Reference proteome</keyword>
<dbReference type="SMART" id="SM00932">
    <property type="entry name" value="Nfu_N"/>
    <property type="match status" value="1"/>
</dbReference>
<dbReference type="SUPFAM" id="SSF117916">
    <property type="entry name" value="Fe-S cluster assembly (FSCA) domain-like"/>
    <property type="match status" value="1"/>
</dbReference>
<proteinExistence type="inferred from homology"/>
<sequence length="193" mass="20973">MFIQTESTPNPATLKFLPGREVMADGGTADFRDRDTAALSSPLAARLFEIPGVSGVFFGYDFVTITKDEAANLDWAHLKPAILGSIMEHFMSGRPVLVEQAEGAGEEDGEEFFDKADEEIVVTIKELLDTRVRPAVAQDGGDITFRGYQDGTVFLHMKGACAGCPSSTATLKHGIQNLLRHFVPEVQQVEQVA</sequence>
<feature type="domain" description="Scaffold protein Nfu/NifU N-terminal" evidence="2">
    <location>
        <begin position="3"/>
        <end position="93"/>
    </location>
</feature>
<dbReference type="RefSeq" id="WP_252819047.1">
    <property type="nucleotide sequence ID" value="NZ_JAMXQS010000005.1"/>
</dbReference>
<dbReference type="Gene3D" id="3.30.1370.70">
    <property type="entry name" value="Scaffold protein Nfu/NifU, N-terminal domain"/>
    <property type="match status" value="1"/>
</dbReference>